<dbReference type="Pfam" id="PF13242">
    <property type="entry name" value="Hydrolase_like"/>
    <property type="match status" value="1"/>
</dbReference>
<keyword evidence="1" id="KW-0378">Hydrolase</keyword>
<gene>
    <name evidence="1" type="ORF">EEL30_16400</name>
</gene>
<dbReference type="Gene3D" id="3.40.50.1000">
    <property type="entry name" value="HAD superfamily/HAD-like"/>
    <property type="match status" value="1"/>
</dbReference>
<dbReference type="AlphaFoldDB" id="A0A518VFN3"/>
<organism evidence="1 2">
    <name type="scientific">Brevibacillus laterosporus</name>
    <name type="common">Bacillus laterosporus</name>
    <dbReference type="NCBI Taxonomy" id="1465"/>
    <lineage>
        <taxon>Bacteria</taxon>
        <taxon>Bacillati</taxon>
        <taxon>Bacillota</taxon>
        <taxon>Bacilli</taxon>
        <taxon>Bacillales</taxon>
        <taxon>Paenibacillaceae</taxon>
        <taxon>Brevibacillus</taxon>
    </lineage>
</organism>
<evidence type="ECO:0000313" key="1">
    <source>
        <dbReference type="EMBL" id="QDX95794.1"/>
    </source>
</evidence>
<dbReference type="PANTHER" id="PTHR43434:SF1">
    <property type="entry name" value="PHOSPHOGLYCOLATE PHOSPHATASE"/>
    <property type="match status" value="1"/>
</dbReference>
<dbReference type="PANTHER" id="PTHR43434">
    <property type="entry name" value="PHOSPHOGLYCOLATE PHOSPHATASE"/>
    <property type="match status" value="1"/>
</dbReference>
<dbReference type="InterPro" id="IPR050155">
    <property type="entry name" value="HAD-like_hydrolase_sf"/>
</dbReference>
<accession>A0A518VFN3</accession>
<sequence length="378" mass="42282">MSKTILFDVDGVFLSEERYFDASALTIWEMLFSEKYIGIEGQVFVPAPVEKEIRRVRSDVFADDQVLAFMKGQGINSNWDMVYLVVSYQLICLASKLKETKPEEVRVLLTNQIGREEIRNIQALLRSEKLSFSPDYSAFVTDFSKGNVEKSEMLLYLNQIAYDKCGIKTSIFARTSSLWELCQETFQEWYLGDALIADSIGRTAHQLGKKGFLSDEIPIVDPAVIQGVLQGLRDRGYRLGIGTGRPSIETYVPLKELGILDFFEPDCIVTASHVLGAEQEYPEAAPLSKPHPYCYFQGYLTRGSGVTAALSCQLTQEERENLLVVGDSVADLMAARSIGCQFAATLTGLSGEEAREKFEQENAEFILRDVSEISTIAF</sequence>
<dbReference type="SFLD" id="SFLDG01129">
    <property type="entry name" value="C1.5:_HAD__Beta-PGM__Phosphata"/>
    <property type="match status" value="1"/>
</dbReference>
<dbReference type="InterPro" id="IPR036412">
    <property type="entry name" value="HAD-like_sf"/>
</dbReference>
<dbReference type="SFLD" id="SFLDS00003">
    <property type="entry name" value="Haloacid_Dehalogenase"/>
    <property type="match status" value="1"/>
</dbReference>
<keyword evidence="2" id="KW-1185">Reference proteome</keyword>
<dbReference type="OrthoDB" id="2474611at2"/>
<name>A0A518VFN3_BRELA</name>
<reference evidence="1 2" key="1">
    <citation type="submission" date="2018-11" db="EMBL/GenBank/DDBJ databases">
        <title>Phylogenetic determinants of toxin gene distribution in genomes of Brevibacillus laterosporus.</title>
        <authorList>
            <person name="Glare T.R."/>
            <person name="Durrant A."/>
            <person name="Berry C."/>
            <person name="Palma L."/>
            <person name="Ormskirk M."/>
            <person name="Cox M.O."/>
        </authorList>
    </citation>
    <scope>NUCLEOTIDE SEQUENCE [LARGE SCALE GENOMIC DNA]</scope>
    <source>
        <strain evidence="1 2">1821L</strain>
    </source>
</reference>
<dbReference type="InterPro" id="IPR023214">
    <property type="entry name" value="HAD_sf"/>
</dbReference>
<proteinExistence type="predicted"/>
<dbReference type="EMBL" id="CP033464">
    <property type="protein sequence ID" value="QDX95794.1"/>
    <property type="molecule type" value="Genomic_DNA"/>
</dbReference>
<dbReference type="GO" id="GO:0008967">
    <property type="term" value="F:phosphoglycolate phosphatase activity"/>
    <property type="evidence" value="ECO:0007669"/>
    <property type="project" value="TreeGrafter"/>
</dbReference>
<evidence type="ECO:0000313" key="2">
    <source>
        <dbReference type="Proteomes" id="UP000319432"/>
    </source>
</evidence>
<dbReference type="SUPFAM" id="SSF56784">
    <property type="entry name" value="HAD-like"/>
    <property type="match status" value="1"/>
</dbReference>
<dbReference type="GO" id="GO:0006281">
    <property type="term" value="P:DNA repair"/>
    <property type="evidence" value="ECO:0007669"/>
    <property type="project" value="TreeGrafter"/>
</dbReference>
<protein>
    <submittedName>
        <fullName evidence="1">HAD family hydrolase</fullName>
    </submittedName>
</protein>
<dbReference type="Proteomes" id="UP000319432">
    <property type="component" value="Chromosome"/>
</dbReference>